<organism evidence="3 4">
    <name type="scientific">Shewanella surugensis</name>
    <dbReference type="NCBI Taxonomy" id="212020"/>
    <lineage>
        <taxon>Bacteria</taxon>
        <taxon>Pseudomonadati</taxon>
        <taxon>Pseudomonadota</taxon>
        <taxon>Gammaproteobacteria</taxon>
        <taxon>Alteromonadales</taxon>
        <taxon>Shewanellaceae</taxon>
        <taxon>Shewanella</taxon>
    </lineage>
</organism>
<evidence type="ECO:0000256" key="1">
    <source>
        <dbReference type="ARBA" id="ARBA00022729"/>
    </source>
</evidence>
<reference evidence="3 4" key="1">
    <citation type="submission" date="2022-01" db="EMBL/GenBank/DDBJ databases">
        <title>Whole genome-based taxonomy of the Shewanellaceae.</title>
        <authorList>
            <person name="Martin-Rodriguez A.J."/>
        </authorList>
    </citation>
    <scope>NUCLEOTIDE SEQUENCE [LARGE SCALE GENOMIC DNA]</scope>
    <source>
        <strain evidence="3 4">DSM 17177</strain>
    </source>
</reference>
<dbReference type="Proteomes" id="UP001203423">
    <property type="component" value="Unassembled WGS sequence"/>
</dbReference>
<sequence length="510" mass="56388">MNLIHTRKMFALAVSILLFTQNTYADDTQTPLINKNILQIGTSQTFVTDALKQNNNISIANNVTTNLTASDLNANTQVSVQTVEDSIKKQISSADIVYANLKDMTETNDELNAYITEAIKQKKLLVFENMANRKLTSFPMTFDAEVVVVKPGTGTPDKIVTFGTQESIIEYSIQEATKKAEEPIIYSPINSQYEENPAVLPQSFDDMIDYQREQALNQITEQINILLTPSTTLMQTSTSSSGGQIGYPCPSEAKEEQLCFSAIITNAVYSYDDGSAKINVIHGYSYSAYRTDLGTSIFVSPYGSANPTLTSNSSSSRGYFLKQVRPEINVEQASAAGMILFRRTPENQNGSTSVSTSSGMSYTVDAKVAEKPSLGGSISYSTSQSQSTNLSDWTTTTTSDTGYDADWDYHLNKYKSIGDWVSQKVFQKAKLASIPSISANGVQYSSEAIWFGSPNNVTGDFKFNVWSYVVNERIYFTSNDIFGWKASSHRWTYSLYSGGQTFDTNWLKTL</sequence>
<accession>A0ABT0LG00</accession>
<gene>
    <name evidence="3" type="ORF">L2764_19535</name>
</gene>
<keyword evidence="1 2" id="KW-0732">Signal</keyword>
<proteinExistence type="predicted"/>
<dbReference type="SUPFAM" id="SSF56959">
    <property type="entry name" value="Leukocidin-like"/>
    <property type="match status" value="1"/>
</dbReference>
<dbReference type="Gene3D" id="2.70.240.10">
    <property type="entry name" value="Leukocidin/porin MspA"/>
    <property type="match status" value="1"/>
</dbReference>
<dbReference type="EMBL" id="JAKIKS010000097">
    <property type="protein sequence ID" value="MCL1126614.1"/>
    <property type="molecule type" value="Genomic_DNA"/>
</dbReference>
<feature type="signal peptide" evidence="2">
    <location>
        <begin position="1"/>
        <end position="25"/>
    </location>
</feature>
<keyword evidence="4" id="KW-1185">Reference proteome</keyword>
<protein>
    <submittedName>
        <fullName evidence="3">Uncharacterized protein</fullName>
    </submittedName>
</protein>
<comment type="caution">
    <text evidence="3">The sequence shown here is derived from an EMBL/GenBank/DDBJ whole genome shotgun (WGS) entry which is preliminary data.</text>
</comment>
<name>A0ABT0LG00_9GAMM</name>
<evidence type="ECO:0000313" key="3">
    <source>
        <dbReference type="EMBL" id="MCL1126614.1"/>
    </source>
</evidence>
<dbReference type="RefSeq" id="WP_248942029.1">
    <property type="nucleotide sequence ID" value="NZ_JAKIKS010000097.1"/>
</dbReference>
<evidence type="ECO:0000256" key="2">
    <source>
        <dbReference type="SAM" id="SignalP"/>
    </source>
</evidence>
<dbReference type="InterPro" id="IPR036435">
    <property type="entry name" value="Leukocidin/porin_MspA_sf"/>
</dbReference>
<feature type="chain" id="PRO_5045759172" evidence="2">
    <location>
        <begin position="26"/>
        <end position="510"/>
    </location>
</feature>
<evidence type="ECO:0000313" key="4">
    <source>
        <dbReference type="Proteomes" id="UP001203423"/>
    </source>
</evidence>